<reference evidence="4 5" key="1">
    <citation type="submission" date="2021-11" db="EMBL/GenBank/DDBJ databases">
        <authorList>
            <person name="Lee D.-H."/>
            <person name="Kim S.-B."/>
        </authorList>
    </citation>
    <scope>NUCLEOTIDE SEQUENCE [LARGE SCALE GENOMIC DNA]</scope>
    <source>
        <strain evidence="4 5">KCTC 52223</strain>
    </source>
</reference>
<dbReference type="Gene3D" id="3.40.50.1100">
    <property type="match status" value="2"/>
</dbReference>
<sequence>MTTPRLAPWLAQNPRASRALEFGREQQFVINPNGIPELCEDLRACPVHKPTPLYELPALAARLGVGEIRVKDESQRFGFGAFKALGGVIAVANVLSSAVGEAYRSTPSFESVMKGEHREITGRFVFTAASSGNHGRSVAAGAKLFGNRCVIFLPKFTSAEKEAAIRARGAEVIRVDGDYDTAVAECRRQAEARDWTIISDTSWEGYESVPRSVMRGYCVLVHEAAVQQWGQAPTHVFVQAGVGGLAAAVIGYLWAVCEKRPVSIVVEPESADCWFQSNLAGKPTLASGDADTVMGGLACREISPVTWPIIGAAADWFMTIREEEVLPARRLYASPLGHDPAIISGPSGCAGLAGLMRVCTDAEAFKAVGLGPTSRVLLINSEGNLGEPLP</sequence>
<dbReference type="Proteomes" id="UP001198862">
    <property type="component" value="Unassembled WGS sequence"/>
</dbReference>
<evidence type="ECO:0000259" key="3">
    <source>
        <dbReference type="Pfam" id="PF00291"/>
    </source>
</evidence>
<gene>
    <name evidence="4" type="ORF">LJ725_23800</name>
</gene>
<evidence type="ECO:0000313" key="4">
    <source>
        <dbReference type="EMBL" id="MCC8432010.1"/>
    </source>
</evidence>
<dbReference type="Pfam" id="PF00291">
    <property type="entry name" value="PALP"/>
    <property type="match status" value="1"/>
</dbReference>
<name>A0ABS8L0Z1_9HYPH</name>
<evidence type="ECO:0000256" key="2">
    <source>
        <dbReference type="ARBA" id="ARBA00022898"/>
    </source>
</evidence>
<dbReference type="SUPFAM" id="SSF53686">
    <property type="entry name" value="Tryptophan synthase beta subunit-like PLP-dependent enzymes"/>
    <property type="match status" value="1"/>
</dbReference>
<protein>
    <submittedName>
        <fullName evidence="4">Diaminopropionate ammonia-lyase</fullName>
        <ecNumber evidence="4">4.3.1.15</ecNumber>
    </submittedName>
</protein>
<dbReference type="PANTHER" id="PTHR42937">
    <property type="match status" value="1"/>
</dbReference>
<dbReference type="NCBIfam" id="TIGR01747">
    <property type="entry name" value="diampropi_NH3ly"/>
    <property type="match status" value="1"/>
</dbReference>
<keyword evidence="4" id="KW-0456">Lyase</keyword>
<evidence type="ECO:0000256" key="1">
    <source>
        <dbReference type="ARBA" id="ARBA00001933"/>
    </source>
</evidence>
<dbReference type="NCBIfam" id="NF006058">
    <property type="entry name" value="PRK08206.1"/>
    <property type="match status" value="1"/>
</dbReference>
<dbReference type="EC" id="4.3.1.15" evidence="4"/>
<proteinExistence type="predicted"/>
<organism evidence="4 5">
    <name type="scientific">Reyranella aquatilis</name>
    <dbReference type="NCBI Taxonomy" id="2035356"/>
    <lineage>
        <taxon>Bacteria</taxon>
        <taxon>Pseudomonadati</taxon>
        <taxon>Pseudomonadota</taxon>
        <taxon>Alphaproteobacteria</taxon>
        <taxon>Hyphomicrobiales</taxon>
        <taxon>Reyranellaceae</taxon>
        <taxon>Reyranella</taxon>
    </lineage>
</organism>
<dbReference type="GO" id="GO:0008838">
    <property type="term" value="F:diaminopropionate ammonia-lyase activity"/>
    <property type="evidence" value="ECO:0007669"/>
    <property type="project" value="UniProtKB-EC"/>
</dbReference>
<dbReference type="InterPro" id="IPR036052">
    <property type="entry name" value="TrpB-like_PALP_sf"/>
</dbReference>
<dbReference type="EMBL" id="JAJISD010000012">
    <property type="protein sequence ID" value="MCC8432010.1"/>
    <property type="molecule type" value="Genomic_DNA"/>
</dbReference>
<dbReference type="InterPro" id="IPR010081">
    <property type="entry name" value="DiNH2opropionate_NH3_lyase"/>
</dbReference>
<dbReference type="InterPro" id="IPR001926">
    <property type="entry name" value="TrpB-like_PALP"/>
</dbReference>
<dbReference type="PANTHER" id="PTHR42937:SF1">
    <property type="entry name" value="DIAMINOPROPIONATE AMMONIA-LYASE"/>
    <property type="match status" value="1"/>
</dbReference>
<accession>A0ABS8L0Z1</accession>
<keyword evidence="5" id="KW-1185">Reference proteome</keyword>
<evidence type="ECO:0000313" key="5">
    <source>
        <dbReference type="Proteomes" id="UP001198862"/>
    </source>
</evidence>
<dbReference type="RefSeq" id="WP_230553429.1">
    <property type="nucleotide sequence ID" value="NZ_JAJISD010000012.1"/>
</dbReference>
<comment type="cofactor">
    <cofactor evidence="1">
        <name>pyridoxal 5'-phosphate</name>
        <dbReference type="ChEBI" id="CHEBI:597326"/>
    </cofactor>
</comment>
<comment type="caution">
    <text evidence="4">The sequence shown here is derived from an EMBL/GenBank/DDBJ whole genome shotgun (WGS) entry which is preliminary data.</text>
</comment>
<feature type="domain" description="Tryptophan synthase beta chain-like PALP" evidence="3">
    <location>
        <begin position="48"/>
        <end position="379"/>
    </location>
</feature>
<keyword evidence="2" id="KW-0663">Pyridoxal phosphate</keyword>